<dbReference type="SUPFAM" id="SSF109854">
    <property type="entry name" value="DinB/YfiT-like putative metalloenzymes"/>
    <property type="match status" value="1"/>
</dbReference>
<evidence type="ECO:0000256" key="1">
    <source>
        <dbReference type="SAM" id="SignalP"/>
    </source>
</evidence>
<proteinExistence type="predicted"/>
<dbReference type="Proteomes" id="UP000189739">
    <property type="component" value="Unassembled WGS sequence"/>
</dbReference>
<name>A0A1S9PM24_9SPHI</name>
<evidence type="ECO:0000313" key="4">
    <source>
        <dbReference type="Proteomes" id="UP000189739"/>
    </source>
</evidence>
<dbReference type="OrthoDB" id="119432at2"/>
<dbReference type="AlphaFoldDB" id="A0A1S9PM24"/>
<dbReference type="InterPro" id="IPR034660">
    <property type="entry name" value="DinB/YfiT-like"/>
</dbReference>
<accession>A0A1S9PM24</accession>
<dbReference type="RefSeq" id="WP_078346204.1">
    <property type="nucleotide sequence ID" value="NZ_MBTF01000001.1"/>
</dbReference>
<organism evidence="3 4">
    <name type="scientific">Mucilaginibacter pedocola</name>
    <dbReference type="NCBI Taxonomy" id="1792845"/>
    <lineage>
        <taxon>Bacteria</taxon>
        <taxon>Pseudomonadati</taxon>
        <taxon>Bacteroidota</taxon>
        <taxon>Sphingobacteriia</taxon>
        <taxon>Sphingobacteriales</taxon>
        <taxon>Sphingobacteriaceae</taxon>
        <taxon>Mucilaginibacter</taxon>
    </lineage>
</organism>
<feature type="signal peptide" evidence="1">
    <location>
        <begin position="1"/>
        <end position="20"/>
    </location>
</feature>
<dbReference type="STRING" id="1792845.BC343_02875"/>
<keyword evidence="1" id="KW-0732">Signal</keyword>
<comment type="caution">
    <text evidence="3">The sequence shown here is derived from an EMBL/GenBank/DDBJ whole genome shotgun (WGS) entry which is preliminary data.</text>
</comment>
<gene>
    <name evidence="3" type="ORF">BC343_02875</name>
</gene>
<protein>
    <submittedName>
        <fullName evidence="3">Damage-inducible protein DinB</fullName>
    </submittedName>
</protein>
<evidence type="ECO:0000313" key="3">
    <source>
        <dbReference type="EMBL" id="OOQ62013.1"/>
    </source>
</evidence>
<dbReference type="Pfam" id="PF12867">
    <property type="entry name" value="DinB_2"/>
    <property type="match status" value="1"/>
</dbReference>
<reference evidence="3 4" key="1">
    <citation type="submission" date="2016-07" db="EMBL/GenBank/DDBJ databases">
        <title>Genomic analysis of zinc-resistant bacterium Mucilaginibacter pedocola TBZ30.</title>
        <authorList>
            <person name="Huang J."/>
            <person name="Tang J."/>
        </authorList>
    </citation>
    <scope>NUCLEOTIDE SEQUENCE [LARGE SCALE GENOMIC DNA]</scope>
    <source>
        <strain evidence="3 4">TBZ30</strain>
    </source>
</reference>
<sequence length="177" mass="19614">MKKLVLLFTVVAFTCTAAFAQITREQSIAEWTRAKAYTKAYLDAMPADGYAFKPTPEMRSFAQQMLHLADGGYFLVGMATGKESPLGKNVSVEKTVAPTKEAVTKAVMDSYDFAIEAVKGMTDAQLSETITMNMGKELKTTRGAMLFKAFEHQTHHRGQTTPYLRLKGVTPPQEMLF</sequence>
<dbReference type="EMBL" id="MBTF01000001">
    <property type="protein sequence ID" value="OOQ62013.1"/>
    <property type="molecule type" value="Genomic_DNA"/>
</dbReference>
<feature type="domain" description="DinB-like" evidence="2">
    <location>
        <begin position="31"/>
        <end position="159"/>
    </location>
</feature>
<evidence type="ECO:0000259" key="2">
    <source>
        <dbReference type="Pfam" id="PF12867"/>
    </source>
</evidence>
<dbReference type="Gene3D" id="1.20.120.450">
    <property type="entry name" value="dinb family like domain"/>
    <property type="match status" value="1"/>
</dbReference>
<keyword evidence="4" id="KW-1185">Reference proteome</keyword>
<feature type="chain" id="PRO_5012391021" evidence="1">
    <location>
        <begin position="21"/>
        <end position="177"/>
    </location>
</feature>
<dbReference type="InterPro" id="IPR024775">
    <property type="entry name" value="DinB-like"/>
</dbReference>